<dbReference type="InterPro" id="IPR003960">
    <property type="entry name" value="ATPase_AAA_CS"/>
</dbReference>
<evidence type="ECO:0000313" key="4">
    <source>
        <dbReference type="EMBL" id="KAF9451576.1"/>
    </source>
</evidence>
<comment type="caution">
    <text evidence="4">The sequence shown here is derived from an EMBL/GenBank/DDBJ whole genome shotgun (WGS) entry which is preliminary data.</text>
</comment>
<evidence type="ECO:0000256" key="2">
    <source>
        <dbReference type="RuleBase" id="RU003651"/>
    </source>
</evidence>
<feature type="domain" description="AAA+ ATPase" evidence="3">
    <location>
        <begin position="50"/>
        <end position="193"/>
    </location>
</feature>
<keyword evidence="5" id="KW-1185">Reference proteome</keyword>
<dbReference type="InterPro" id="IPR003593">
    <property type="entry name" value="AAA+_ATPase"/>
</dbReference>
<reference evidence="4" key="1">
    <citation type="submission" date="2020-11" db="EMBL/GenBank/DDBJ databases">
        <authorList>
            <consortium name="DOE Joint Genome Institute"/>
            <person name="Ahrendt S."/>
            <person name="Riley R."/>
            <person name="Andreopoulos W."/>
            <person name="Labutti K."/>
            <person name="Pangilinan J."/>
            <person name="Ruiz-Duenas F.J."/>
            <person name="Barrasa J.M."/>
            <person name="Sanchez-Garcia M."/>
            <person name="Camarero S."/>
            <person name="Miyauchi S."/>
            <person name="Serrano A."/>
            <person name="Linde D."/>
            <person name="Babiker R."/>
            <person name="Drula E."/>
            <person name="Ayuso-Fernandez I."/>
            <person name="Pacheco R."/>
            <person name="Padilla G."/>
            <person name="Ferreira P."/>
            <person name="Barriuso J."/>
            <person name="Kellner H."/>
            <person name="Castanera R."/>
            <person name="Alfaro M."/>
            <person name="Ramirez L."/>
            <person name="Pisabarro A.G."/>
            <person name="Kuo A."/>
            <person name="Tritt A."/>
            <person name="Lipzen A."/>
            <person name="He G."/>
            <person name="Yan M."/>
            <person name="Ng V."/>
            <person name="Cullen D."/>
            <person name="Martin F."/>
            <person name="Rosso M.-N."/>
            <person name="Henrissat B."/>
            <person name="Hibbett D."/>
            <person name="Martinez A.T."/>
            <person name="Grigoriev I.V."/>
        </authorList>
    </citation>
    <scope>NUCLEOTIDE SEQUENCE</scope>
    <source>
        <strain evidence="4">MF-IS2</strain>
    </source>
</reference>
<dbReference type="InterPro" id="IPR050747">
    <property type="entry name" value="Mitochondrial_chaperone_BCS1"/>
</dbReference>
<dbReference type="SMART" id="SM00382">
    <property type="entry name" value="AAA"/>
    <property type="match status" value="1"/>
</dbReference>
<dbReference type="SUPFAM" id="SSF52540">
    <property type="entry name" value="P-loop containing nucleoside triphosphate hydrolases"/>
    <property type="match status" value="1"/>
</dbReference>
<dbReference type="PROSITE" id="PS00674">
    <property type="entry name" value="AAA"/>
    <property type="match status" value="1"/>
</dbReference>
<comment type="similarity">
    <text evidence="1">Belongs to the AAA ATPase family. BCS1 subfamily.</text>
</comment>
<dbReference type="PANTHER" id="PTHR23070">
    <property type="entry name" value="BCS1 AAA-TYPE ATPASE"/>
    <property type="match status" value="1"/>
</dbReference>
<evidence type="ECO:0000259" key="3">
    <source>
        <dbReference type="SMART" id="SM00382"/>
    </source>
</evidence>
<dbReference type="OrthoDB" id="10251412at2759"/>
<protein>
    <submittedName>
        <fullName evidence="4">P-loop containing nucleoside triphosphate hydrolase protein</fullName>
    </submittedName>
</protein>
<evidence type="ECO:0000313" key="5">
    <source>
        <dbReference type="Proteomes" id="UP000807342"/>
    </source>
</evidence>
<keyword evidence="2" id="KW-0547">Nucleotide-binding</keyword>
<keyword evidence="4" id="KW-0378">Hydrolase</keyword>
<dbReference type="GO" id="GO:0005524">
    <property type="term" value="F:ATP binding"/>
    <property type="evidence" value="ECO:0007669"/>
    <property type="project" value="UniProtKB-KW"/>
</dbReference>
<organism evidence="4 5">
    <name type="scientific">Macrolepiota fuliginosa MF-IS2</name>
    <dbReference type="NCBI Taxonomy" id="1400762"/>
    <lineage>
        <taxon>Eukaryota</taxon>
        <taxon>Fungi</taxon>
        <taxon>Dikarya</taxon>
        <taxon>Basidiomycota</taxon>
        <taxon>Agaricomycotina</taxon>
        <taxon>Agaricomycetes</taxon>
        <taxon>Agaricomycetidae</taxon>
        <taxon>Agaricales</taxon>
        <taxon>Agaricineae</taxon>
        <taxon>Agaricaceae</taxon>
        <taxon>Macrolepiota</taxon>
    </lineage>
</organism>
<evidence type="ECO:0000256" key="1">
    <source>
        <dbReference type="ARBA" id="ARBA00007448"/>
    </source>
</evidence>
<dbReference type="EMBL" id="MU151083">
    <property type="protein sequence ID" value="KAF9451576.1"/>
    <property type="molecule type" value="Genomic_DNA"/>
</dbReference>
<gene>
    <name evidence="4" type="ORF">P691DRAFT_723826</name>
</gene>
<dbReference type="Proteomes" id="UP000807342">
    <property type="component" value="Unassembled WGS sequence"/>
</dbReference>
<dbReference type="GO" id="GO:0016887">
    <property type="term" value="F:ATP hydrolysis activity"/>
    <property type="evidence" value="ECO:0007669"/>
    <property type="project" value="InterPro"/>
</dbReference>
<proteinExistence type="inferred from homology"/>
<keyword evidence="2" id="KW-0067">ATP-binding</keyword>
<accession>A0A9P5XLZ6</accession>
<dbReference type="AlphaFoldDB" id="A0A9P5XLZ6"/>
<dbReference type="InterPro" id="IPR027417">
    <property type="entry name" value="P-loop_NTPase"/>
</dbReference>
<name>A0A9P5XLZ6_9AGAR</name>
<dbReference type="Gene3D" id="3.40.50.300">
    <property type="entry name" value="P-loop containing nucleotide triphosphate hydrolases"/>
    <property type="match status" value="1"/>
</dbReference>
<dbReference type="InterPro" id="IPR003959">
    <property type="entry name" value="ATPase_AAA_core"/>
</dbReference>
<sequence length="273" mass="30780">MGWTYLKSNERRSLDTVHLDGNKKEELLEDIQNFLSERTRALYKERGIPYRRGYLLYGPPGTGKSTIVTALAGHLSLKVHVLQLSSTMINDAQLNMLMAALPERCIVLLEDIDKTFSKATTVSRHTNTRKTALICCSETKGVTLGGLLNVMDGLCAADDGRLLLVTTNNKDILDEAVTRAGRLHVHVEFGYATADMARKYFLKYFSVGISMSFEAVEALSERFSEQLRDGFSMAKLEEYLWTHDSSPDEAVVHFAKWQEEQMRNKTAAFQSRD</sequence>
<dbReference type="Pfam" id="PF00004">
    <property type="entry name" value="AAA"/>
    <property type="match status" value="1"/>
</dbReference>